<evidence type="ECO:0000259" key="11">
    <source>
        <dbReference type="PROSITE" id="PS50001"/>
    </source>
</evidence>
<feature type="non-terminal residue" evidence="13">
    <location>
        <position position="1"/>
    </location>
</feature>
<keyword evidence="1 10" id="KW-0808">Transferase</keyword>
<keyword evidence="14" id="KW-1185">Reference proteome</keyword>
<organism evidence="13 14">
    <name type="scientific">Armadillidium nasatum</name>
    <dbReference type="NCBI Taxonomy" id="96803"/>
    <lineage>
        <taxon>Eukaryota</taxon>
        <taxon>Metazoa</taxon>
        <taxon>Ecdysozoa</taxon>
        <taxon>Arthropoda</taxon>
        <taxon>Crustacea</taxon>
        <taxon>Multicrustacea</taxon>
        <taxon>Malacostraca</taxon>
        <taxon>Eumalacostraca</taxon>
        <taxon>Peracarida</taxon>
        <taxon>Isopoda</taxon>
        <taxon>Oniscidea</taxon>
        <taxon>Crinocheta</taxon>
        <taxon>Armadillidiidae</taxon>
        <taxon>Armadillidium</taxon>
    </lineage>
</organism>
<dbReference type="PROSITE" id="PS50001">
    <property type="entry name" value="SH2"/>
    <property type="match status" value="1"/>
</dbReference>
<feature type="non-terminal residue" evidence="13">
    <location>
        <position position="313"/>
    </location>
</feature>
<dbReference type="PRINTS" id="PR00109">
    <property type="entry name" value="TYRKINASE"/>
</dbReference>
<feature type="domain" description="SH2" evidence="11">
    <location>
        <begin position="1"/>
        <end position="74"/>
    </location>
</feature>
<proteinExistence type="inferred from homology"/>
<evidence type="ECO:0000256" key="5">
    <source>
        <dbReference type="ARBA" id="ARBA00022999"/>
    </source>
</evidence>
<evidence type="ECO:0000256" key="4">
    <source>
        <dbReference type="ARBA" id="ARBA00022840"/>
    </source>
</evidence>
<comment type="similarity">
    <text evidence="10">Belongs to the protein kinase superfamily. Tyr protein kinase family.</text>
</comment>
<dbReference type="EMBL" id="SEYY01002312">
    <property type="protein sequence ID" value="KAB7504807.1"/>
    <property type="molecule type" value="Genomic_DNA"/>
</dbReference>
<keyword evidence="6 10" id="KW-0829">Tyrosine-protein kinase</keyword>
<evidence type="ECO:0000256" key="7">
    <source>
        <dbReference type="ARBA" id="ARBA00051245"/>
    </source>
</evidence>
<gene>
    <name evidence="13" type="primary">SRK1</name>
    <name evidence="13" type="ORF">Anas_11370</name>
</gene>
<dbReference type="PROSITE" id="PS50011">
    <property type="entry name" value="PROTEIN_KINASE_DOM"/>
    <property type="match status" value="1"/>
</dbReference>
<dbReference type="PROSITE" id="PS00109">
    <property type="entry name" value="PROTEIN_KINASE_TYR"/>
    <property type="match status" value="1"/>
</dbReference>
<dbReference type="SUPFAM" id="SSF55550">
    <property type="entry name" value="SH2 domain"/>
    <property type="match status" value="1"/>
</dbReference>
<dbReference type="OrthoDB" id="28230at2759"/>
<dbReference type="InterPro" id="IPR050198">
    <property type="entry name" value="Non-receptor_tyrosine_kinases"/>
</dbReference>
<evidence type="ECO:0000259" key="12">
    <source>
        <dbReference type="PROSITE" id="PS50011"/>
    </source>
</evidence>
<dbReference type="InterPro" id="IPR017441">
    <property type="entry name" value="Protein_kinase_ATP_BS"/>
</dbReference>
<dbReference type="GO" id="GO:0007435">
    <property type="term" value="P:salivary gland morphogenesis"/>
    <property type="evidence" value="ECO:0007669"/>
    <property type="project" value="UniProtKB-ARBA"/>
</dbReference>
<dbReference type="InterPro" id="IPR008266">
    <property type="entry name" value="Tyr_kinase_AS"/>
</dbReference>
<keyword evidence="3 10" id="KW-0418">Kinase</keyword>
<dbReference type="SMART" id="SM00219">
    <property type="entry name" value="TyrKc"/>
    <property type="match status" value="1"/>
</dbReference>
<dbReference type="GO" id="GO:0030036">
    <property type="term" value="P:actin cytoskeleton organization"/>
    <property type="evidence" value="ECO:0007669"/>
    <property type="project" value="UniProtKB-ARBA"/>
</dbReference>
<dbReference type="Gene3D" id="1.10.510.10">
    <property type="entry name" value="Transferase(Phosphotransferase) domain 1"/>
    <property type="match status" value="1"/>
</dbReference>
<feature type="domain" description="Protein kinase" evidence="12">
    <location>
        <begin position="99"/>
        <end position="313"/>
    </location>
</feature>
<dbReference type="PRINTS" id="PR00401">
    <property type="entry name" value="SH2DOMAIN"/>
</dbReference>
<dbReference type="Gene3D" id="3.30.505.10">
    <property type="entry name" value="SH2 domain"/>
    <property type="match status" value="1"/>
</dbReference>
<evidence type="ECO:0000256" key="2">
    <source>
        <dbReference type="ARBA" id="ARBA00022741"/>
    </source>
</evidence>
<evidence type="ECO:0000256" key="6">
    <source>
        <dbReference type="ARBA" id="ARBA00023137"/>
    </source>
</evidence>
<dbReference type="EC" id="2.7.10.2" evidence="10"/>
<dbReference type="SMART" id="SM00252">
    <property type="entry name" value="SH2"/>
    <property type="match status" value="1"/>
</dbReference>
<dbReference type="GO" id="GO:0005524">
    <property type="term" value="F:ATP binding"/>
    <property type="evidence" value="ECO:0007669"/>
    <property type="project" value="UniProtKB-UniRule"/>
</dbReference>
<dbReference type="AlphaFoldDB" id="A0A5N5TF02"/>
<comment type="catalytic activity">
    <reaction evidence="7 10">
        <text>L-tyrosyl-[protein] + ATP = O-phospho-L-tyrosyl-[protein] + ADP + H(+)</text>
        <dbReference type="Rhea" id="RHEA:10596"/>
        <dbReference type="Rhea" id="RHEA-COMP:10136"/>
        <dbReference type="Rhea" id="RHEA-COMP:20101"/>
        <dbReference type="ChEBI" id="CHEBI:15378"/>
        <dbReference type="ChEBI" id="CHEBI:30616"/>
        <dbReference type="ChEBI" id="CHEBI:46858"/>
        <dbReference type="ChEBI" id="CHEBI:61978"/>
        <dbReference type="ChEBI" id="CHEBI:456216"/>
        <dbReference type="EC" id="2.7.10.2"/>
    </reaction>
</comment>
<sequence length="313" mass="35797">WFYGNITREQAEALLSKPPNAIGSFLIRPSESRRNEFSLSVREKATVKHYRIQSSPKGSFYISPQMKFTSLEQLPLKEELLQVSNLKVIDTWEIQRHQIELQEKLGTGNFGEVYKGLWNKTTEIAVKTLKKGSACEKDFLSEAQVMMKLRHPKLIQLYGVSTKEEPFFIVTEFMKFGSLLKYLRIYGDTSGLLQRLTIVSQVSSGMAYLESQNFIHRDLAARNVLVGKGLMCKVADFGLSRILQGTEYMAIEGTRFPIRWTAPEALLYNRFTIKSDVWSFAVLLSEVFTNGQNPYPAQVFLESAINFIPPKVW</sequence>
<keyword evidence="2 9" id="KW-0547">Nucleotide-binding</keyword>
<comment type="caution">
    <text evidence="13">The sequence shown here is derived from an EMBL/GenBank/DDBJ whole genome shotgun (WGS) entry which is preliminary data.</text>
</comment>
<dbReference type="Pfam" id="PF07714">
    <property type="entry name" value="PK_Tyr_Ser-Thr"/>
    <property type="match status" value="1"/>
</dbReference>
<dbReference type="Pfam" id="PF00017">
    <property type="entry name" value="SH2"/>
    <property type="match status" value="1"/>
</dbReference>
<protein>
    <recommendedName>
        <fullName evidence="10">Tyrosine-protein kinase</fullName>
        <ecNumber evidence="10">2.7.10.2</ecNumber>
    </recommendedName>
</protein>
<evidence type="ECO:0000313" key="14">
    <source>
        <dbReference type="Proteomes" id="UP000326759"/>
    </source>
</evidence>
<evidence type="ECO:0000256" key="1">
    <source>
        <dbReference type="ARBA" id="ARBA00022679"/>
    </source>
</evidence>
<dbReference type="InterPro" id="IPR000980">
    <property type="entry name" value="SH2"/>
</dbReference>
<dbReference type="InterPro" id="IPR011009">
    <property type="entry name" value="Kinase-like_dom_sf"/>
</dbReference>
<evidence type="ECO:0000313" key="13">
    <source>
        <dbReference type="EMBL" id="KAB7504807.1"/>
    </source>
</evidence>
<keyword evidence="4 9" id="KW-0067">ATP-binding</keyword>
<evidence type="ECO:0000256" key="3">
    <source>
        <dbReference type="ARBA" id="ARBA00022777"/>
    </source>
</evidence>
<evidence type="ECO:0000256" key="9">
    <source>
        <dbReference type="PROSITE-ProRule" id="PRU10141"/>
    </source>
</evidence>
<keyword evidence="5 8" id="KW-0727">SH2 domain</keyword>
<accession>A0A5N5TF02</accession>
<reference evidence="13 14" key="1">
    <citation type="journal article" date="2019" name="PLoS Biol.">
        <title>Sex chromosomes control vertical transmission of feminizing Wolbachia symbionts in an isopod.</title>
        <authorList>
            <person name="Becking T."/>
            <person name="Chebbi M.A."/>
            <person name="Giraud I."/>
            <person name="Moumen B."/>
            <person name="Laverre T."/>
            <person name="Caubet Y."/>
            <person name="Peccoud J."/>
            <person name="Gilbert C."/>
            <person name="Cordaux R."/>
        </authorList>
    </citation>
    <scope>NUCLEOTIDE SEQUENCE [LARGE SCALE GENOMIC DNA]</scope>
    <source>
        <strain evidence="13">ANa2</strain>
        <tissue evidence="13">Whole body excluding digestive tract and cuticle</tissue>
    </source>
</reference>
<dbReference type="SUPFAM" id="SSF56112">
    <property type="entry name" value="Protein kinase-like (PK-like)"/>
    <property type="match status" value="1"/>
</dbReference>
<evidence type="ECO:0000256" key="8">
    <source>
        <dbReference type="PROSITE-ProRule" id="PRU00191"/>
    </source>
</evidence>
<dbReference type="PANTHER" id="PTHR24418">
    <property type="entry name" value="TYROSINE-PROTEIN KINASE"/>
    <property type="match status" value="1"/>
</dbReference>
<feature type="binding site" evidence="9">
    <location>
        <position position="127"/>
    </location>
    <ligand>
        <name>ATP</name>
        <dbReference type="ChEBI" id="CHEBI:30616"/>
    </ligand>
</feature>
<dbReference type="InterPro" id="IPR036860">
    <property type="entry name" value="SH2_dom_sf"/>
</dbReference>
<dbReference type="InterPro" id="IPR000719">
    <property type="entry name" value="Prot_kinase_dom"/>
</dbReference>
<name>A0A5N5TF02_9CRUS</name>
<dbReference type="GO" id="GO:0004715">
    <property type="term" value="F:non-membrane spanning protein tyrosine kinase activity"/>
    <property type="evidence" value="ECO:0007669"/>
    <property type="project" value="UniProtKB-EC"/>
</dbReference>
<dbReference type="GO" id="GO:0002009">
    <property type="term" value="P:morphogenesis of an epithelium"/>
    <property type="evidence" value="ECO:0007669"/>
    <property type="project" value="UniProtKB-ARBA"/>
</dbReference>
<dbReference type="FunFam" id="3.30.200.20:FF:000053">
    <property type="entry name" value="Tyrosine-protein kinase"/>
    <property type="match status" value="1"/>
</dbReference>
<dbReference type="PROSITE" id="PS00107">
    <property type="entry name" value="PROTEIN_KINASE_ATP"/>
    <property type="match status" value="1"/>
</dbReference>
<dbReference type="InterPro" id="IPR020635">
    <property type="entry name" value="Tyr_kinase_cat_dom"/>
</dbReference>
<evidence type="ECO:0000256" key="10">
    <source>
        <dbReference type="RuleBase" id="RU362096"/>
    </source>
</evidence>
<dbReference type="InterPro" id="IPR001245">
    <property type="entry name" value="Ser-Thr/Tyr_kinase_cat_dom"/>
</dbReference>
<dbReference type="Proteomes" id="UP000326759">
    <property type="component" value="Unassembled WGS sequence"/>
</dbReference>